<keyword evidence="2" id="KW-0813">Transport</keyword>
<keyword evidence="5" id="KW-0472">Membrane</keyword>
<dbReference type="PANTHER" id="PTHR30069">
    <property type="entry name" value="TONB-DEPENDENT OUTER MEMBRANE RECEPTOR"/>
    <property type="match status" value="1"/>
</dbReference>
<evidence type="ECO:0000256" key="1">
    <source>
        <dbReference type="ARBA" id="ARBA00004571"/>
    </source>
</evidence>
<evidence type="ECO:0000313" key="10">
    <source>
        <dbReference type="Proteomes" id="UP000678679"/>
    </source>
</evidence>
<evidence type="ECO:0000256" key="2">
    <source>
        <dbReference type="ARBA" id="ARBA00022448"/>
    </source>
</evidence>
<comment type="subcellular location">
    <subcellularLocation>
        <location evidence="1">Cell outer membrane</location>
        <topology evidence="1">Multi-pass membrane protein</topology>
    </subcellularLocation>
</comment>
<evidence type="ECO:0000313" key="9">
    <source>
        <dbReference type="EMBL" id="QWG01503.1"/>
    </source>
</evidence>
<dbReference type="Pfam" id="PF13620">
    <property type="entry name" value="CarboxypepD_reg"/>
    <property type="match status" value="1"/>
</dbReference>
<keyword evidence="3" id="KW-1134">Transmembrane beta strand</keyword>
<evidence type="ECO:0000256" key="3">
    <source>
        <dbReference type="ARBA" id="ARBA00022452"/>
    </source>
</evidence>
<protein>
    <submittedName>
        <fullName evidence="9">Carboxypeptidase regulatory-like domain-containing protein</fullName>
    </submittedName>
</protein>
<dbReference type="Proteomes" id="UP000678679">
    <property type="component" value="Chromosome 1"/>
</dbReference>
<name>A0AAX1N6K2_9BACT</name>
<evidence type="ECO:0000256" key="4">
    <source>
        <dbReference type="ARBA" id="ARBA00022692"/>
    </source>
</evidence>
<dbReference type="SUPFAM" id="SSF49452">
    <property type="entry name" value="Starch-binding domain-like"/>
    <property type="match status" value="1"/>
</dbReference>
<keyword evidence="6" id="KW-0998">Cell outer membrane</keyword>
<evidence type="ECO:0000256" key="7">
    <source>
        <dbReference type="SAM" id="SignalP"/>
    </source>
</evidence>
<evidence type="ECO:0000256" key="5">
    <source>
        <dbReference type="ARBA" id="ARBA00023136"/>
    </source>
</evidence>
<keyword evidence="10" id="KW-1185">Reference proteome</keyword>
<dbReference type="PANTHER" id="PTHR30069:SF46">
    <property type="entry name" value="OAR PROTEIN"/>
    <property type="match status" value="1"/>
</dbReference>
<sequence length="1073" mass="119432">MARYVITILFLSFLGLNIHAQTTTSGMSGLITDEDGNTLIGATVFATHTPSGTKYGVTTREDGRFALPNMRVGGPYEVIVSYVGFQNVAYKDINLTLGNTYVLNVTMSSEDEMLNEIEITATQGLANSEMTGAATNVDENTLRMMPTISRSTSDFTRLTPQSDGNSFGGRNNLYNNFSLDGSIFNNSFGLDAAAPGGQTNSQPVSLDAIEQVQVSLAPYDVRQSGFTGAGVNAVTKSGTNEFKGTAYTYFRNNSMIGSTVDGADITNPDLNYNQSGFSIGGPILKNKLFFFANAEFTRRTDPATTYRAAKNEQEAQDALDGKISGVSRVLEQDLEDISSLLRNKYGYETGPYQDYNLETYNNKFLAKLDWNINEAHTFSIRYNHLTSYRDNLPHPIAIAPSSRVPSVNTMQYQNSGYRINNNFDSFMAELNSRFGNKYSNKMQIGYTAFRDTRELPNSMPFPMVDVVKGGTTYVSFGSEQFSVENKLSQNVFQFTDNFTIYKRNHTITLGTNFEYFGFENAFNLQRYGYPFFGGYEYTGAAGLETALDGYFGGFGGYEGYRSSVTGAPIKSVDVNVAQFSLYAQDEWNVNDNFVLTYGLRMDVPIYLTDIAPNEQVNNYEGWRDQNDQAARVDVTQLPKNSPMFSPRVGFNYNVNGQNTTQLRGGTGLFTGRIPFVWISNQAANSQFDDWYTFQINGTTDDFRFPQVWRSNFAIDHELPGGIIGTFEAIYTKDMHAVQHVNYNMVTNRERATGADNREIYPATGPRIKPMWQGPSDAEGQENSFLDAGMIMLDNTDKGYQYSLTGQLKKNFRSGVSLMAAYTYSEAKDITSNPGEIAADAYQRNAVVGNPNTPGLAFSSFGLKHRLIASLSYALQYGSKKNFGTSFGMFFEAAQGNRFSYTYAGDMNRDGIIGNDLMYVPANRGEIQLVDITDGTGNVVVSAEEQWNQLDAYISQDDYLSSRRGDYAERNGAVSPWYTQLDMKILQDFNIEVGGKKNTIQLSFDIQNLGNLLNSSWGVRQQVANDRFINFVGYSSADSNTPQYQYVGGNTTFVNNTSTDSRWRMQVGLRYIFN</sequence>
<dbReference type="KEGG" id="fya:KMW28_17835"/>
<keyword evidence="9" id="KW-0378">Hydrolase</keyword>
<accession>A0AAX1N6K2</accession>
<keyword evidence="9" id="KW-0645">Protease</keyword>
<dbReference type="GO" id="GO:0030246">
    <property type="term" value="F:carbohydrate binding"/>
    <property type="evidence" value="ECO:0007669"/>
    <property type="project" value="InterPro"/>
</dbReference>
<organism evidence="9 10">
    <name type="scientific">Flammeovirga yaeyamensis</name>
    <dbReference type="NCBI Taxonomy" id="367791"/>
    <lineage>
        <taxon>Bacteria</taxon>
        <taxon>Pseudomonadati</taxon>
        <taxon>Bacteroidota</taxon>
        <taxon>Cytophagia</taxon>
        <taxon>Cytophagales</taxon>
        <taxon>Flammeovirgaceae</taxon>
        <taxon>Flammeovirga</taxon>
    </lineage>
</organism>
<dbReference type="InterPro" id="IPR036942">
    <property type="entry name" value="Beta-barrel_TonB_sf"/>
</dbReference>
<feature type="chain" id="PRO_5043645719" evidence="7">
    <location>
        <begin position="21"/>
        <end position="1073"/>
    </location>
</feature>
<dbReference type="RefSeq" id="WP_169662975.1">
    <property type="nucleotide sequence ID" value="NZ_CP076132.1"/>
</dbReference>
<dbReference type="EMBL" id="CP076132">
    <property type="protein sequence ID" value="QWG01503.1"/>
    <property type="molecule type" value="Genomic_DNA"/>
</dbReference>
<dbReference type="InterPro" id="IPR039426">
    <property type="entry name" value="TonB-dep_rcpt-like"/>
</dbReference>
<dbReference type="SUPFAM" id="SSF56935">
    <property type="entry name" value="Porins"/>
    <property type="match status" value="1"/>
</dbReference>
<reference evidence="9 10" key="1">
    <citation type="submission" date="2021-05" db="EMBL/GenBank/DDBJ databases">
        <title>Comparative genomic studies on the polysaccharide-degrading batcterial strains of the Flammeovirga genus.</title>
        <authorList>
            <person name="Zewei F."/>
            <person name="Zheng Z."/>
            <person name="Yu L."/>
            <person name="Ruyue G."/>
            <person name="Yanhong M."/>
            <person name="Yuanyuan C."/>
            <person name="Jingyan G."/>
            <person name="Wenjun H."/>
        </authorList>
    </citation>
    <scope>NUCLEOTIDE SEQUENCE [LARGE SCALE GENOMIC DNA]</scope>
    <source>
        <strain evidence="9 10">NBRC:100898</strain>
    </source>
</reference>
<keyword evidence="9" id="KW-0121">Carboxypeptidase</keyword>
<proteinExistence type="predicted"/>
<feature type="domain" description="TonB-dependent transporter Oar-like beta-barrel" evidence="8">
    <location>
        <begin position="234"/>
        <end position="693"/>
    </location>
</feature>
<gene>
    <name evidence="9" type="ORF">KMW28_17835</name>
</gene>
<evidence type="ECO:0000259" key="8">
    <source>
        <dbReference type="Pfam" id="PF25183"/>
    </source>
</evidence>
<dbReference type="GO" id="GO:0044718">
    <property type="term" value="P:siderophore transmembrane transport"/>
    <property type="evidence" value="ECO:0007669"/>
    <property type="project" value="TreeGrafter"/>
</dbReference>
<keyword evidence="7" id="KW-0732">Signal</keyword>
<dbReference type="GO" id="GO:0004180">
    <property type="term" value="F:carboxypeptidase activity"/>
    <property type="evidence" value="ECO:0007669"/>
    <property type="project" value="UniProtKB-KW"/>
</dbReference>
<dbReference type="GO" id="GO:0015344">
    <property type="term" value="F:siderophore uptake transmembrane transporter activity"/>
    <property type="evidence" value="ECO:0007669"/>
    <property type="project" value="TreeGrafter"/>
</dbReference>
<keyword evidence="4" id="KW-0812">Transmembrane</keyword>
<dbReference type="InterPro" id="IPR057601">
    <property type="entry name" value="Oar-like_b-barrel"/>
</dbReference>
<dbReference type="Gene3D" id="2.60.40.1120">
    <property type="entry name" value="Carboxypeptidase-like, regulatory domain"/>
    <property type="match status" value="1"/>
</dbReference>
<feature type="signal peptide" evidence="7">
    <location>
        <begin position="1"/>
        <end position="20"/>
    </location>
</feature>
<dbReference type="Pfam" id="PF25183">
    <property type="entry name" value="OMP_b-brl_4"/>
    <property type="match status" value="1"/>
</dbReference>
<dbReference type="GO" id="GO:0009279">
    <property type="term" value="C:cell outer membrane"/>
    <property type="evidence" value="ECO:0007669"/>
    <property type="project" value="UniProtKB-SubCell"/>
</dbReference>
<dbReference type="InterPro" id="IPR013784">
    <property type="entry name" value="Carb-bd-like_fold"/>
</dbReference>
<evidence type="ECO:0000256" key="6">
    <source>
        <dbReference type="ARBA" id="ARBA00023237"/>
    </source>
</evidence>
<dbReference type="AlphaFoldDB" id="A0AAX1N6K2"/>
<dbReference type="Gene3D" id="2.40.170.20">
    <property type="entry name" value="TonB-dependent receptor, beta-barrel domain"/>
    <property type="match status" value="1"/>
</dbReference>